<dbReference type="EMBL" id="JASGBH010000009">
    <property type="protein sequence ID" value="MDI9234741.1"/>
    <property type="molecule type" value="Genomic_DNA"/>
</dbReference>
<evidence type="ECO:0000259" key="1">
    <source>
        <dbReference type="PROSITE" id="PS50943"/>
    </source>
</evidence>
<evidence type="ECO:0000313" key="3">
    <source>
        <dbReference type="Proteomes" id="UP001431902"/>
    </source>
</evidence>
<dbReference type="CDD" id="cd00093">
    <property type="entry name" value="HTH_XRE"/>
    <property type="match status" value="1"/>
</dbReference>
<sequence length="113" mass="12630">MHASVTHSLNNHHVFGRRLKAARRRQGLAQDKLGVLIGLDEHTASARISRYENGIHEPPVKTAQLIAVILNVPLAYLYCEDDRLADLILKASKLKDEQWAALGDTLRLMHVSS</sequence>
<dbReference type="Pfam" id="PF01381">
    <property type="entry name" value="HTH_3"/>
    <property type="match status" value="1"/>
</dbReference>
<evidence type="ECO:0000313" key="2">
    <source>
        <dbReference type="EMBL" id="MDI9234741.1"/>
    </source>
</evidence>
<dbReference type="SMART" id="SM00530">
    <property type="entry name" value="HTH_XRE"/>
    <property type="match status" value="1"/>
</dbReference>
<dbReference type="Proteomes" id="UP001431902">
    <property type="component" value="Unassembled WGS sequence"/>
</dbReference>
<dbReference type="PROSITE" id="PS50943">
    <property type="entry name" value="HTH_CROC1"/>
    <property type="match status" value="1"/>
</dbReference>
<reference evidence="2" key="1">
    <citation type="submission" date="2023-05" db="EMBL/GenBank/DDBJ databases">
        <title>Limnohabitans sp. strain HM2-2 Genome sequencing and assembly.</title>
        <authorList>
            <person name="Jung Y."/>
        </authorList>
    </citation>
    <scope>NUCLEOTIDE SEQUENCE</scope>
    <source>
        <strain evidence="2">HM2-2</strain>
    </source>
</reference>
<dbReference type="InterPro" id="IPR001387">
    <property type="entry name" value="Cro/C1-type_HTH"/>
</dbReference>
<dbReference type="InterPro" id="IPR010982">
    <property type="entry name" value="Lambda_DNA-bd_dom_sf"/>
</dbReference>
<dbReference type="SUPFAM" id="SSF47413">
    <property type="entry name" value="lambda repressor-like DNA-binding domains"/>
    <property type="match status" value="1"/>
</dbReference>
<gene>
    <name evidence="2" type="ORF">QLQ16_12965</name>
</gene>
<accession>A0ABT6X9D9</accession>
<organism evidence="2 3">
    <name type="scientific">Limnohabitans lacus</name>
    <dbReference type="NCBI Taxonomy" id="3045173"/>
    <lineage>
        <taxon>Bacteria</taxon>
        <taxon>Pseudomonadati</taxon>
        <taxon>Pseudomonadota</taxon>
        <taxon>Betaproteobacteria</taxon>
        <taxon>Burkholderiales</taxon>
        <taxon>Comamonadaceae</taxon>
        <taxon>Limnohabitans</taxon>
    </lineage>
</organism>
<dbReference type="RefSeq" id="WP_283225081.1">
    <property type="nucleotide sequence ID" value="NZ_JASGBH010000009.1"/>
</dbReference>
<proteinExistence type="predicted"/>
<feature type="domain" description="HTH cro/C1-type" evidence="1">
    <location>
        <begin position="19"/>
        <end position="77"/>
    </location>
</feature>
<dbReference type="Gene3D" id="1.10.260.40">
    <property type="entry name" value="lambda repressor-like DNA-binding domains"/>
    <property type="match status" value="1"/>
</dbReference>
<name>A0ABT6X9D9_9BURK</name>
<protein>
    <submittedName>
        <fullName evidence="2">Helix-turn-helix transcriptional regulator</fullName>
    </submittedName>
</protein>
<comment type="caution">
    <text evidence="2">The sequence shown here is derived from an EMBL/GenBank/DDBJ whole genome shotgun (WGS) entry which is preliminary data.</text>
</comment>
<keyword evidence="3" id="KW-1185">Reference proteome</keyword>